<feature type="region of interest" description="Disordered" evidence="1">
    <location>
        <begin position="1"/>
        <end position="98"/>
    </location>
</feature>
<proteinExistence type="predicted"/>
<dbReference type="OrthoDB" id="2680382at2"/>
<evidence type="ECO:0000259" key="3">
    <source>
        <dbReference type="PROSITE" id="PS51724"/>
    </source>
</evidence>
<dbReference type="Pfam" id="PF05036">
    <property type="entry name" value="SPOR"/>
    <property type="match status" value="1"/>
</dbReference>
<reference evidence="4 5" key="1">
    <citation type="submission" date="2018-08" db="EMBL/GenBank/DDBJ databases">
        <title>Genomic Encyclopedia of Type Strains, Phase III (KMG-III): the genomes of soil and plant-associated and newly described type strains.</title>
        <authorList>
            <person name="Whitman W."/>
        </authorList>
    </citation>
    <scope>NUCLEOTIDE SEQUENCE [LARGE SCALE GENOMIC DNA]</scope>
    <source>
        <strain evidence="4 5">CGMCC 1.10966</strain>
    </source>
</reference>
<dbReference type="Proteomes" id="UP000256304">
    <property type="component" value="Unassembled WGS sequence"/>
</dbReference>
<evidence type="ECO:0000256" key="1">
    <source>
        <dbReference type="SAM" id="MobiDB-lite"/>
    </source>
</evidence>
<dbReference type="GO" id="GO:0042834">
    <property type="term" value="F:peptidoglycan binding"/>
    <property type="evidence" value="ECO:0007669"/>
    <property type="project" value="InterPro"/>
</dbReference>
<protein>
    <submittedName>
        <fullName evidence="4">Sporulation related protein</fullName>
    </submittedName>
</protein>
<keyword evidence="2" id="KW-1133">Transmembrane helix</keyword>
<gene>
    <name evidence="4" type="ORF">A8990_13440</name>
</gene>
<feature type="domain" description="SPOR" evidence="3">
    <location>
        <begin position="305"/>
        <end position="380"/>
    </location>
</feature>
<keyword evidence="2" id="KW-0472">Membrane</keyword>
<dbReference type="InterPro" id="IPR007730">
    <property type="entry name" value="SPOR-like_dom"/>
</dbReference>
<feature type="compositionally biased region" description="Low complexity" evidence="1">
    <location>
        <begin position="245"/>
        <end position="292"/>
    </location>
</feature>
<dbReference type="InterPro" id="IPR036680">
    <property type="entry name" value="SPOR-like_sf"/>
</dbReference>
<comment type="caution">
    <text evidence="4">The sequence shown here is derived from an EMBL/GenBank/DDBJ whole genome shotgun (WGS) entry which is preliminary data.</text>
</comment>
<dbReference type="EMBL" id="QTTN01000034">
    <property type="protein sequence ID" value="REE69506.1"/>
    <property type="molecule type" value="Genomic_DNA"/>
</dbReference>
<dbReference type="AlphaFoldDB" id="A0A3D9R366"/>
<dbReference type="RefSeq" id="WP_116191405.1">
    <property type="nucleotide sequence ID" value="NZ_QTTN01000034.1"/>
</dbReference>
<evidence type="ECO:0000313" key="5">
    <source>
        <dbReference type="Proteomes" id="UP000256304"/>
    </source>
</evidence>
<feature type="compositionally biased region" description="Polar residues" evidence="1">
    <location>
        <begin position="1"/>
        <end position="16"/>
    </location>
</feature>
<dbReference type="Gene3D" id="3.30.70.1070">
    <property type="entry name" value="Sporulation related repeat"/>
    <property type="match status" value="1"/>
</dbReference>
<organism evidence="4 5">
    <name type="scientific">Paenibacillus taihuensis</name>
    <dbReference type="NCBI Taxonomy" id="1156355"/>
    <lineage>
        <taxon>Bacteria</taxon>
        <taxon>Bacillati</taxon>
        <taxon>Bacillota</taxon>
        <taxon>Bacilli</taxon>
        <taxon>Bacillales</taxon>
        <taxon>Paenibacillaceae</taxon>
        <taxon>Paenibacillus</taxon>
    </lineage>
</organism>
<feature type="compositionally biased region" description="Polar residues" evidence="1">
    <location>
        <begin position="48"/>
        <end position="57"/>
    </location>
</feature>
<feature type="region of interest" description="Disordered" evidence="1">
    <location>
        <begin position="241"/>
        <end position="296"/>
    </location>
</feature>
<sequence>MNNKGRITYRFDSSSGARMEPKQEEKQQQGNSANAVPYFQEELKFTSDIGTWNSPFQNDAHALEQLIREADGQIPKQKQKQSQTPSQPQKQNPRQAEQDLEAADPFYQNHHQHRLHADRQQSSHTPIHPYPETDVLEPILLGDEYEEAPIKKPAQPPQIIDMYPIIDVEEEDRYRRAGSNNRAAKSPYGAFLPGTAGRPGKGPSWFKVFASVTGAIATGALFGYFVLTLFTSGGGATGNDAAPVTTNPSSDTSTDAAASGTDKAANSGKDATAANSNNKGTTGTATNNTSSGQTDAQSAMVQVKVPAASYYMLQYGVFSNKEGLDAAVSELDEKGLAAASLSSSEDYRVYVGMSSDKDNAQLLGQLLTGMDVYVKQIDLPPVSSIPFKGDSSVVESFFSQTNDLMSKLDSLTLEQLSGSSSGLGGFAQKDWKELHETWTQSASLMEAGMTDKVNKTALLKLVQSINTAAVAADAYVKKPSEAYLWSMQKALMEAVFTQKGWFASMDAL</sequence>
<accession>A0A3D9R366</accession>
<dbReference type="SUPFAM" id="SSF110997">
    <property type="entry name" value="Sporulation related repeat"/>
    <property type="match status" value="1"/>
</dbReference>
<keyword evidence="5" id="KW-1185">Reference proteome</keyword>
<evidence type="ECO:0000256" key="2">
    <source>
        <dbReference type="SAM" id="Phobius"/>
    </source>
</evidence>
<name>A0A3D9R366_9BACL</name>
<dbReference type="PROSITE" id="PS51724">
    <property type="entry name" value="SPOR"/>
    <property type="match status" value="1"/>
</dbReference>
<evidence type="ECO:0000313" key="4">
    <source>
        <dbReference type="EMBL" id="REE69506.1"/>
    </source>
</evidence>
<keyword evidence="2" id="KW-0812">Transmembrane</keyword>
<feature type="compositionally biased region" description="Low complexity" evidence="1">
    <location>
        <begin position="73"/>
        <end position="93"/>
    </location>
</feature>
<feature type="transmembrane region" description="Helical" evidence="2">
    <location>
        <begin position="208"/>
        <end position="230"/>
    </location>
</feature>